<feature type="non-terminal residue" evidence="2">
    <location>
        <position position="1"/>
    </location>
</feature>
<feature type="region of interest" description="Disordered" evidence="1">
    <location>
        <begin position="22"/>
        <end position="45"/>
    </location>
</feature>
<keyword evidence="3" id="KW-1185">Reference proteome</keyword>
<protein>
    <submittedName>
        <fullName evidence="2">13625_t:CDS:1</fullName>
    </submittedName>
</protein>
<comment type="caution">
    <text evidence="2">The sequence shown here is derived from an EMBL/GenBank/DDBJ whole genome shotgun (WGS) entry which is preliminary data.</text>
</comment>
<dbReference type="Proteomes" id="UP000789901">
    <property type="component" value="Unassembled WGS sequence"/>
</dbReference>
<dbReference type="EMBL" id="CAJVQB010040783">
    <property type="protein sequence ID" value="CAG8828794.1"/>
    <property type="molecule type" value="Genomic_DNA"/>
</dbReference>
<evidence type="ECO:0000313" key="2">
    <source>
        <dbReference type="EMBL" id="CAG8828794.1"/>
    </source>
</evidence>
<sequence length="78" mass="8997">IQAMPVQVTEENKKGACPYTNKKRKAEELEGREKSRKMLKHRKETPQNALVEVNKANGNISLQQMEQTKMDIQTQLTE</sequence>
<reference evidence="2 3" key="1">
    <citation type="submission" date="2021-06" db="EMBL/GenBank/DDBJ databases">
        <authorList>
            <person name="Kallberg Y."/>
            <person name="Tangrot J."/>
            <person name="Rosling A."/>
        </authorList>
    </citation>
    <scope>NUCLEOTIDE SEQUENCE [LARGE SCALE GENOMIC DNA]</scope>
    <source>
        <strain evidence="2 3">120-4 pot B 10/14</strain>
    </source>
</reference>
<gene>
    <name evidence="2" type="ORF">GMARGA_LOCUS29807</name>
</gene>
<evidence type="ECO:0000256" key="1">
    <source>
        <dbReference type="SAM" id="MobiDB-lite"/>
    </source>
</evidence>
<evidence type="ECO:0000313" key="3">
    <source>
        <dbReference type="Proteomes" id="UP000789901"/>
    </source>
</evidence>
<feature type="non-terminal residue" evidence="2">
    <location>
        <position position="78"/>
    </location>
</feature>
<accession>A0ABN7WET3</accession>
<feature type="compositionally biased region" description="Basic residues" evidence="1">
    <location>
        <begin position="34"/>
        <end position="43"/>
    </location>
</feature>
<organism evidence="2 3">
    <name type="scientific">Gigaspora margarita</name>
    <dbReference type="NCBI Taxonomy" id="4874"/>
    <lineage>
        <taxon>Eukaryota</taxon>
        <taxon>Fungi</taxon>
        <taxon>Fungi incertae sedis</taxon>
        <taxon>Mucoromycota</taxon>
        <taxon>Glomeromycotina</taxon>
        <taxon>Glomeromycetes</taxon>
        <taxon>Diversisporales</taxon>
        <taxon>Gigasporaceae</taxon>
        <taxon>Gigaspora</taxon>
    </lineage>
</organism>
<proteinExistence type="predicted"/>
<name>A0ABN7WET3_GIGMA</name>